<organism evidence="5 6">
    <name type="scientific">Candidatus Woesebacteria bacterium RIFCSPLOWO2_01_FULL_39_10b</name>
    <dbReference type="NCBI Taxonomy" id="1802517"/>
    <lineage>
        <taxon>Bacteria</taxon>
        <taxon>Candidatus Woeseibacteriota</taxon>
    </lineage>
</organism>
<dbReference type="SUPFAM" id="SSF52540">
    <property type="entry name" value="P-loop containing nucleoside triphosphate hydrolases"/>
    <property type="match status" value="1"/>
</dbReference>
<evidence type="ECO:0000256" key="3">
    <source>
        <dbReference type="ARBA" id="ARBA00022840"/>
    </source>
</evidence>
<dbReference type="Proteomes" id="UP000176404">
    <property type="component" value="Unassembled WGS sequence"/>
</dbReference>
<sequence length="336" mass="38154">MDESSEKAILVEHLSKNFEVIEKKEGFLGSISSLVSAKKKVVRALKNASFSLREGELVGFIGPNGAGKTTALKVLSGLLYPTAGFVQVLGFDPWDKKPEFLKKIALVMGQKNQLWWDLPAQETFELNRAIYEIPKNKYKENLSELIELLQVRKLLNIQVRKLSLGQRMRLELVASLLHHPSVLFLDEPTIGLDVVAQQKIRDFIFDYNKRYKATIILTSHNMRDLIDLTKRIIVIDKGGIIFDGKLTDLVGEFAKEKIIKVYFSKEVDVRKLEGVGKLKRFDFPQAIISVPREASAVAAAELLQNFPIADLTIEEEAIEDIIRRVFRGEKIKKVRH</sequence>
<dbReference type="STRING" id="1802517.A2892_04025"/>
<dbReference type="PROSITE" id="PS00211">
    <property type="entry name" value="ABC_TRANSPORTER_1"/>
    <property type="match status" value="1"/>
</dbReference>
<dbReference type="InterPro" id="IPR003593">
    <property type="entry name" value="AAA+_ATPase"/>
</dbReference>
<protein>
    <submittedName>
        <fullName evidence="5">ABC transporter</fullName>
    </submittedName>
</protein>
<dbReference type="PANTHER" id="PTHR42711">
    <property type="entry name" value="ABC TRANSPORTER ATP-BINDING PROTEIN"/>
    <property type="match status" value="1"/>
</dbReference>
<evidence type="ECO:0000256" key="1">
    <source>
        <dbReference type="ARBA" id="ARBA00022448"/>
    </source>
</evidence>
<gene>
    <name evidence="5" type="ORF">A2892_04025</name>
</gene>
<name>A0A1F8B8B2_9BACT</name>
<evidence type="ECO:0000259" key="4">
    <source>
        <dbReference type="PROSITE" id="PS50893"/>
    </source>
</evidence>
<proteinExistence type="predicted"/>
<dbReference type="Pfam" id="PF00005">
    <property type="entry name" value="ABC_tran"/>
    <property type="match status" value="1"/>
</dbReference>
<dbReference type="GO" id="GO:0016887">
    <property type="term" value="F:ATP hydrolysis activity"/>
    <property type="evidence" value="ECO:0007669"/>
    <property type="project" value="InterPro"/>
</dbReference>
<accession>A0A1F8B8B2</accession>
<keyword evidence="1" id="KW-0813">Transport</keyword>
<dbReference type="PROSITE" id="PS50893">
    <property type="entry name" value="ABC_TRANSPORTER_2"/>
    <property type="match status" value="1"/>
</dbReference>
<dbReference type="GO" id="GO:0005524">
    <property type="term" value="F:ATP binding"/>
    <property type="evidence" value="ECO:0007669"/>
    <property type="project" value="UniProtKB-KW"/>
</dbReference>
<dbReference type="Gene3D" id="3.40.50.300">
    <property type="entry name" value="P-loop containing nucleotide triphosphate hydrolases"/>
    <property type="match status" value="1"/>
</dbReference>
<feature type="domain" description="ABC transporter" evidence="4">
    <location>
        <begin position="29"/>
        <end position="262"/>
    </location>
</feature>
<dbReference type="PANTHER" id="PTHR42711:SF4">
    <property type="entry name" value="ABC TRANSPORTER RELATED"/>
    <property type="match status" value="1"/>
</dbReference>
<dbReference type="InterPro" id="IPR050763">
    <property type="entry name" value="ABC_transporter_ATP-binding"/>
</dbReference>
<keyword evidence="2" id="KW-0547">Nucleotide-binding</keyword>
<evidence type="ECO:0000256" key="2">
    <source>
        <dbReference type="ARBA" id="ARBA00022741"/>
    </source>
</evidence>
<evidence type="ECO:0000313" key="6">
    <source>
        <dbReference type="Proteomes" id="UP000176404"/>
    </source>
</evidence>
<dbReference type="InterPro" id="IPR003439">
    <property type="entry name" value="ABC_transporter-like_ATP-bd"/>
</dbReference>
<dbReference type="EMBL" id="MGHD01000017">
    <property type="protein sequence ID" value="OGM59665.1"/>
    <property type="molecule type" value="Genomic_DNA"/>
</dbReference>
<keyword evidence="3" id="KW-0067">ATP-binding</keyword>
<comment type="caution">
    <text evidence="5">The sequence shown here is derived from an EMBL/GenBank/DDBJ whole genome shotgun (WGS) entry which is preliminary data.</text>
</comment>
<dbReference type="InterPro" id="IPR027417">
    <property type="entry name" value="P-loop_NTPase"/>
</dbReference>
<reference evidence="5 6" key="1">
    <citation type="journal article" date="2016" name="Nat. Commun.">
        <title>Thousands of microbial genomes shed light on interconnected biogeochemical processes in an aquifer system.</title>
        <authorList>
            <person name="Anantharaman K."/>
            <person name="Brown C.T."/>
            <person name="Hug L.A."/>
            <person name="Sharon I."/>
            <person name="Castelle C.J."/>
            <person name="Probst A.J."/>
            <person name="Thomas B.C."/>
            <person name="Singh A."/>
            <person name="Wilkins M.J."/>
            <person name="Karaoz U."/>
            <person name="Brodie E.L."/>
            <person name="Williams K.H."/>
            <person name="Hubbard S.S."/>
            <person name="Banfield J.F."/>
        </authorList>
    </citation>
    <scope>NUCLEOTIDE SEQUENCE [LARGE SCALE GENOMIC DNA]</scope>
</reference>
<dbReference type="AlphaFoldDB" id="A0A1F8B8B2"/>
<evidence type="ECO:0000313" key="5">
    <source>
        <dbReference type="EMBL" id="OGM59665.1"/>
    </source>
</evidence>
<dbReference type="SMART" id="SM00382">
    <property type="entry name" value="AAA"/>
    <property type="match status" value="1"/>
</dbReference>
<dbReference type="InterPro" id="IPR017871">
    <property type="entry name" value="ABC_transporter-like_CS"/>
</dbReference>